<gene>
    <name evidence="5" type="ORF">ACFFJ8_24395</name>
</gene>
<keyword evidence="6" id="KW-1185">Reference proteome</keyword>
<dbReference type="Gene3D" id="1.10.10.60">
    <property type="entry name" value="Homeodomain-like"/>
    <property type="match status" value="2"/>
</dbReference>
<dbReference type="PANTHER" id="PTHR47504">
    <property type="entry name" value="RIGHT ORIGIN-BINDING PROTEIN"/>
    <property type="match status" value="1"/>
</dbReference>
<dbReference type="PRINTS" id="PR00032">
    <property type="entry name" value="HTHARAC"/>
</dbReference>
<dbReference type="InterPro" id="IPR018060">
    <property type="entry name" value="HTH_AraC"/>
</dbReference>
<dbReference type="SMART" id="SM00342">
    <property type="entry name" value="HTH_ARAC"/>
    <property type="match status" value="1"/>
</dbReference>
<evidence type="ECO:0000256" key="1">
    <source>
        <dbReference type="ARBA" id="ARBA00023015"/>
    </source>
</evidence>
<evidence type="ECO:0000259" key="4">
    <source>
        <dbReference type="PROSITE" id="PS01124"/>
    </source>
</evidence>
<protein>
    <submittedName>
        <fullName evidence="5">Helix-turn-helix domain-containing protein</fullName>
    </submittedName>
</protein>
<dbReference type="Pfam" id="PF14526">
    <property type="entry name" value="Cass2"/>
    <property type="match status" value="1"/>
</dbReference>
<sequence length="311" mass="36045">MSYIESVQRAIDYIEEHLEEELDLSSIAEEAYISVAQLYRVFYALTGHPVKEYIRKRRMSVAANHLRNANYSVEELAWSSGFESYHSFAKVFKKIVGVTPAAYRSADFYFSFEPIRLHEQVAYKEDKEQAELFPDVKVIRFLPVKMHAYLHMSSQEAGIELEAFRMVYEKLGLHQAARGMKPKLRIFGYNVDLLDEEGESRFGYRMLIAGGEEWIDPDSFVEEPFIGGLYAVRKIAASPPEVVQEGWNRLLSEWLPKSTFEIGPHPCIEEFIAYNGKVTRMNLFLPVQRKYRNEPIEVVELPEVQAFFCRG</sequence>
<dbReference type="PANTHER" id="PTHR47504:SF5">
    <property type="entry name" value="RIGHT ORIGIN-BINDING PROTEIN"/>
    <property type="match status" value="1"/>
</dbReference>
<proteinExistence type="predicted"/>
<keyword evidence="3" id="KW-0804">Transcription</keyword>
<keyword evidence="2" id="KW-0238">DNA-binding</keyword>
<feature type="domain" description="HTH araC/xylS-type" evidence="4">
    <location>
        <begin position="8"/>
        <end position="106"/>
    </location>
</feature>
<dbReference type="RefSeq" id="WP_204815616.1">
    <property type="nucleotide sequence ID" value="NZ_JANHOF010000001.1"/>
</dbReference>
<reference evidence="5 6" key="1">
    <citation type="submission" date="2024-09" db="EMBL/GenBank/DDBJ databases">
        <authorList>
            <person name="Sun Q."/>
            <person name="Mori K."/>
        </authorList>
    </citation>
    <scope>NUCLEOTIDE SEQUENCE [LARGE SCALE GENOMIC DNA]</scope>
    <source>
        <strain evidence="5 6">CCM 4839</strain>
    </source>
</reference>
<accession>A0ABV6JF04</accession>
<dbReference type="Pfam" id="PF12833">
    <property type="entry name" value="HTH_18"/>
    <property type="match status" value="1"/>
</dbReference>
<organism evidence="5 6">
    <name type="scientific">Paenibacillus mendelii</name>
    <dbReference type="NCBI Taxonomy" id="206163"/>
    <lineage>
        <taxon>Bacteria</taxon>
        <taxon>Bacillati</taxon>
        <taxon>Bacillota</taxon>
        <taxon>Bacilli</taxon>
        <taxon>Bacillales</taxon>
        <taxon>Paenibacillaceae</taxon>
        <taxon>Paenibacillus</taxon>
    </lineage>
</organism>
<keyword evidence="1" id="KW-0805">Transcription regulation</keyword>
<dbReference type="Gene3D" id="3.20.80.10">
    <property type="entry name" value="Regulatory factor, effector binding domain"/>
    <property type="match status" value="1"/>
</dbReference>
<dbReference type="Proteomes" id="UP001589818">
    <property type="component" value="Unassembled WGS sequence"/>
</dbReference>
<evidence type="ECO:0000313" key="6">
    <source>
        <dbReference type="Proteomes" id="UP001589818"/>
    </source>
</evidence>
<dbReference type="EMBL" id="JBHLVF010000041">
    <property type="protein sequence ID" value="MFC0394486.1"/>
    <property type="molecule type" value="Genomic_DNA"/>
</dbReference>
<dbReference type="InterPro" id="IPR020449">
    <property type="entry name" value="Tscrpt_reg_AraC-type_HTH"/>
</dbReference>
<dbReference type="InterPro" id="IPR029441">
    <property type="entry name" value="Cass2"/>
</dbReference>
<name>A0ABV6JF04_9BACL</name>
<evidence type="ECO:0000256" key="3">
    <source>
        <dbReference type="ARBA" id="ARBA00023163"/>
    </source>
</evidence>
<evidence type="ECO:0000256" key="2">
    <source>
        <dbReference type="ARBA" id="ARBA00023125"/>
    </source>
</evidence>
<comment type="caution">
    <text evidence="5">The sequence shown here is derived from an EMBL/GenBank/DDBJ whole genome shotgun (WGS) entry which is preliminary data.</text>
</comment>
<dbReference type="PROSITE" id="PS01124">
    <property type="entry name" value="HTH_ARAC_FAMILY_2"/>
    <property type="match status" value="1"/>
</dbReference>
<dbReference type="InterPro" id="IPR011256">
    <property type="entry name" value="Reg_factor_effector_dom_sf"/>
</dbReference>
<dbReference type="InterPro" id="IPR009057">
    <property type="entry name" value="Homeodomain-like_sf"/>
</dbReference>
<dbReference type="SUPFAM" id="SSF46689">
    <property type="entry name" value="Homeodomain-like"/>
    <property type="match status" value="2"/>
</dbReference>
<dbReference type="InterPro" id="IPR050959">
    <property type="entry name" value="MarA-like"/>
</dbReference>
<dbReference type="SUPFAM" id="SSF55136">
    <property type="entry name" value="Probable bacterial effector-binding domain"/>
    <property type="match status" value="1"/>
</dbReference>
<dbReference type="PROSITE" id="PS00041">
    <property type="entry name" value="HTH_ARAC_FAMILY_1"/>
    <property type="match status" value="1"/>
</dbReference>
<dbReference type="InterPro" id="IPR018062">
    <property type="entry name" value="HTH_AraC-typ_CS"/>
</dbReference>
<evidence type="ECO:0000313" key="5">
    <source>
        <dbReference type="EMBL" id="MFC0394486.1"/>
    </source>
</evidence>